<protein>
    <submittedName>
        <fullName evidence="1">Uncharacterized protein</fullName>
    </submittedName>
</protein>
<sequence length="79" mass="9151">MSNLRKEIVFNHVDEIQQILYIKTHVHVGKYDAELGAIPYVIVPEVMYLSVAHKKYFAQYSSNLNNLTITQTKLVFVKP</sequence>
<accession>A0A2T3I0X2</accession>
<evidence type="ECO:0000313" key="2">
    <source>
        <dbReference type="Proteomes" id="UP000241858"/>
    </source>
</evidence>
<reference evidence="1 2" key="1">
    <citation type="submission" date="2018-03" db="EMBL/GenBank/DDBJ databases">
        <title>Whole genome sequencing of Histamine producing bacteria.</title>
        <authorList>
            <person name="Butler K."/>
        </authorList>
    </citation>
    <scope>NUCLEOTIDE SEQUENCE [LARGE SCALE GENOMIC DNA]</scope>
    <source>
        <strain evidence="1 2">DSM 23343</strain>
    </source>
</reference>
<dbReference type="Proteomes" id="UP000241858">
    <property type="component" value="Unassembled WGS sequence"/>
</dbReference>
<comment type="caution">
    <text evidence="1">The sequence shown here is derived from an EMBL/GenBank/DDBJ whole genome shotgun (WGS) entry which is preliminary data.</text>
</comment>
<dbReference type="AlphaFoldDB" id="A0A2T3I0X2"/>
<name>A0A2T3I0X2_9GAMM</name>
<proteinExistence type="predicted"/>
<dbReference type="EMBL" id="PYLY01000007">
    <property type="protein sequence ID" value="PSU10136.1"/>
    <property type="molecule type" value="Genomic_DNA"/>
</dbReference>
<evidence type="ECO:0000313" key="1">
    <source>
        <dbReference type="EMBL" id="PSU10136.1"/>
    </source>
</evidence>
<gene>
    <name evidence="1" type="ORF">C0W81_05270</name>
</gene>
<organism evidence="1 2">
    <name type="scientific">Photobacterium aquimaris</name>
    <dbReference type="NCBI Taxonomy" id="512643"/>
    <lineage>
        <taxon>Bacteria</taxon>
        <taxon>Pseudomonadati</taxon>
        <taxon>Pseudomonadota</taxon>
        <taxon>Gammaproteobacteria</taxon>
        <taxon>Vibrionales</taxon>
        <taxon>Vibrionaceae</taxon>
        <taxon>Photobacterium</taxon>
    </lineage>
</organism>